<reference evidence="1" key="2">
    <citation type="journal article" date="2022" name="New Phytol.">
        <title>Evolutionary transition to the ectomycorrhizal habit in the genomes of a hyperdiverse lineage of mushroom-forming fungi.</title>
        <authorList>
            <person name="Looney B."/>
            <person name="Miyauchi S."/>
            <person name="Morin E."/>
            <person name="Drula E."/>
            <person name="Courty P.E."/>
            <person name="Kohler A."/>
            <person name="Kuo A."/>
            <person name="LaButti K."/>
            <person name="Pangilinan J."/>
            <person name="Lipzen A."/>
            <person name="Riley R."/>
            <person name="Andreopoulos W."/>
            <person name="He G."/>
            <person name="Johnson J."/>
            <person name="Nolan M."/>
            <person name="Tritt A."/>
            <person name="Barry K.W."/>
            <person name="Grigoriev I.V."/>
            <person name="Nagy L.G."/>
            <person name="Hibbett D."/>
            <person name="Henrissat B."/>
            <person name="Matheny P.B."/>
            <person name="Labbe J."/>
            <person name="Martin F.M."/>
        </authorList>
    </citation>
    <scope>NUCLEOTIDE SEQUENCE</scope>
    <source>
        <strain evidence="1">FP105234-sp</strain>
    </source>
</reference>
<protein>
    <submittedName>
        <fullName evidence="1">Uncharacterized protein</fullName>
    </submittedName>
</protein>
<comment type="caution">
    <text evidence="1">The sequence shown here is derived from an EMBL/GenBank/DDBJ whole genome shotgun (WGS) entry which is preliminary data.</text>
</comment>
<sequence length="145" mass="16332">MPVTDYRTQVNGIEPHHLTSPQAGKFSDVQQYVANLIKNKVLVGHSLWNDLSVLGIPHAAVNTRDVALYQPFRNALRPHPPPIGLPTLTWMLLRRRCQEGPQNPMENARASLDLYRSQAGEWEKAITEGHWPAALPPSSFSRCYL</sequence>
<proteinExistence type="predicted"/>
<evidence type="ECO:0000313" key="1">
    <source>
        <dbReference type="EMBL" id="KAI0053330.1"/>
    </source>
</evidence>
<dbReference type="Proteomes" id="UP000814033">
    <property type="component" value="Unassembled WGS sequence"/>
</dbReference>
<keyword evidence="2" id="KW-1185">Reference proteome</keyword>
<evidence type="ECO:0000313" key="2">
    <source>
        <dbReference type="Proteomes" id="UP000814033"/>
    </source>
</evidence>
<dbReference type="EMBL" id="MU275840">
    <property type="protein sequence ID" value="KAI0053330.1"/>
    <property type="molecule type" value="Genomic_DNA"/>
</dbReference>
<reference evidence="1" key="1">
    <citation type="submission" date="2021-02" db="EMBL/GenBank/DDBJ databases">
        <authorList>
            <consortium name="DOE Joint Genome Institute"/>
            <person name="Ahrendt S."/>
            <person name="Looney B.P."/>
            <person name="Miyauchi S."/>
            <person name="Morin E."/>
            <person name="Drula E."/>
            <person name="Courty P.E."/>
            <person name="Chicoki N."/>
            <person name="Fauchery L."/>
            <person name="Kohler A."/>
            <person name="Kuo A."/>
            <person name="Labutti K."/>
            <person name="Pangilinan J."/>
            <person name="Lipzen A."/>
            <person name="Riley R."/>
            <person name="Andreopoulos W."/>
            <person name="He G."/>
            <person name="Johnson J."/>
            <person name="Barry K.W."/>
            <person name="Grigoriev I.V."/>
            <person name="Nagy L."/>
            <person name="Hibbett D."/>
            <person name="Henrissat B."/>
            <person name="Matheny P.B."/>
            <person name="Labbe J."/>
            <person name="Martin F."/>
        </authorList>
    </citation>
    <scope>NUCLEOTIDE SEQUENCE</scope>
    <source>
        <strain evidence="1">FP105234-sp</strain>
    </source>
</reference>
<organism evidence="1 2">
    <name type="scientific">Auriscalpium vulgare</name>
    <dbReference type="NCBI Taxonomy" id="40419"/>
    <lineage>
        <taxon>Eukaryota</taxon>
        <taxon>Fungi</taxon>
        <taxon>Dikarya</taxon>
        <taxon>Basidiomycota</taxon>
        <taxon>Agaricomycotina</taxon>
        <taxon>Agaricomycetes</taxon>
        <taxon>Russulales</taxon>
        <taxon>Auriscalpiaceae</taxon>
        <taxon>Auriscalpium</taxon>
    </lineage>
</organism>
<gene>
    <name evidence="1" type="ORF">FA95DRAFT_1552372</name>
</gene>
<accession>A0ACB8SA98</accession>
<name>A0ACB8SA98_9AGAM</name>